<evidence type="ECO:0000313" key="2">
    <source>
        <dbReference type="EMBL" id="MFC6883830.1"/>
    </source>
</evidence>
<organism evidence="2 3">
    <name type="scientific">Actinomadura yumaensis</name>
    <dbReference type="NCBI Taxonomy" id="111807"/>
    <lineage>
        <taxon>Bacteria</taxon>
        <taxon>Bacillati</taxon>
        <taxon>Actinomycetota</taxon>
        <taxon>Actinomycetes</taxon>
        <taxon>Streptosporangiales</taxon>
        <taxon>Thermomonosporaceae</taxon>
        <taxon>Actinomadura</taxon>
    </lineage>
</organism>
<protein>
    <submittedName>
        <fullName evidence="2">Uncharacterized protein</fullName>
    </submittedName>
</protein>
<sequence>MAADMLSFWWFGADGGGAYEPGRSDERFGPVKLLVWTAVAIAAAAGMLGLRLLFGGPPTAGWAIAAVPLVLPVVGALAHRPPRRWRGVAVGVLIGTPVGLAVGASTASPLGSLWSGHLGLSSAFLAGAAGFASVTGAARRGSP</sequence>
<keyword evidence="1" id="KW-0812">Transmembrane</keyword>
<proteinExistence type="predicted"/>
<feature type="transmembrane region" description="Helical" evidence="1">
    <location>
        <begin position="33"/>
        <end position="54"/>
    </location>
</feature>
<feature type="transmembrane region" description="Helical" evidence="1">
    <location>
        <begin position="60"/>
        <end position="78"/>
    </location>
</feature>
<dbReference type="EMBL" id="JBHSXS010000022">
    <property type="protein sequence ID" value="MFC6883830.1"/>
    <property type="molecule type" value="Genomic_DNA"/>
</dbReference>
<keyword evidence="1" id="KW-0472">Membrane</keyword>
<gene>
    <name evidence="2" type="ORF">ACFQKB_29015</name>
</gene>
<accession>A0ABW2CSG2</accession>
<keyword evidence="1" id="KW-1133">Transmembrane helix</keyword>
<evidence type="ECO:0000256" key="1">
    <source>
        <dbReference type="SAM" id="Phobius"/>
    </source>
</evidence>
<name>A0ABW2CSG2_9ACTN</name>
<reference evidence="3" key="1">
    <citation type="journal article" date="2019" name="Int. J. Syst. Evol. Microbiol.">
        <title>The Global Catalogue of Microorganisms (GCM) 10K type strain sequencing project: providing services to taxonomists for standard genome sequencing and annotation.</title>
        <authorList>
            <consortium name="The Broad Institute Genomics Platform"/>
            <consortium name="The Broad Institute Genome Sequencing Center for Infectious Disease"/>
            <person name="Wu L."/>
            <person name="Ma J."/>
        </authorList>
    </citation>
    <scope>NUCLEOTIDE SEQUENCE [LARGE SCALE GENOMIC DNA]</scope>
    <source>
        <strain evidence="3">JCM 3369</strain>
    </source>
</reference>
<evidence type="ECO:0000313" key="3">
    <source>
        <dbReference type="Proteomes" id="UP001596380"/>
    </source>
</evidence>
<dbReference type="Proteomes" id="UP001596380">
    <property type="component" value="Unassembled WGS sequence"/>
</dbReference>
<feature type="transmembrane region" description="Helical" evidence="1">
    <location>
        <begin position="85"/>
        <end position="106"/>
    </location>
</feature>
<dbReference type="RefSeq" id="WP_160823110.1">
    <property type="nucleotide sequence ID" value="NZ_JBHSXS010000022.1"/>
</dbReference>
<keyword evidence="3" id="KW-1185">Reference proteome</keyword>
<comment type="caution">
    <text evidence="2">The sequence shown here is derived from an EMBL/GenBank/DDBJ whole genome shotgun (WGS) entry which is preliminary data.</text>
</comment>
<feature type="transmembrane region" description="Helical" evidence="1">
    <location>
        <begin position="118"/>
        <end position="138"/>
    </location>
</feature>